<evidence type="ECO:0000256" key="13">
    <source>
        <dbReference type="PIRNR" id="PIRNR001365"/>
    </source>
</evidence>
<sequence>MTNPINSSTPWLTGFIADLPTPFDANDRIDWGSFEMLCEQQIRSGARAVLVAETMGEASTLTLTEHDALIGAAVAISCGRVAVIAGAGSNSTSQAIDLTRRAEANGADAVMSVVPYYNKPMQSGIVAHFSAIAQATALPIILHDAPGRTARELSDETMQRLADIPRFAGAKDATGDIARLVRLRSKLPPDFHLLSGDDSTAGAYLAAGGDGCVSILSNIAPDLCRSIYQYCRQADLVSSRTLAAHLAPLGQAVLPDATPAALKYALCLLGLAAPWVRLPLVELDQSAKMAVAKAVAGVFLSYRGYGGEHRDLIAV</sequence>
<dbReference type="GO" id="GO:0019877">
    <property type="term" value="P:diaminopimelate biosynthetic process"/>
    <property type="evidence" value="ECO:0007669"/>
    <property type="project" value="UniProtKB-UniRule"/>
</dbReference>
<evidence type="ECO:0000256" key="8">
    <source>
        <dbReference type="ARBA" id="ARBA00023154"/>
    </source>
</evidence>
<name>Q13DE3_RHOPS</name>
<accession>Q13DE3</accession>
<comment type="similarity">
    <text evidence="3 12 13">Belongs to the DapA family.</text>
</comment>
<evidence type="ECO:0000256" key="4">
    <source>
        <dbReference type="ARBA" id="ARBA00012086"/>
    </source>
</evidence>
<gene>
    <name evidence="12" type="primary">dapA</name>
    <name evidence="15" type="ordered locus">RPD_0658</name>
</gene>
<evidence type="ECO:0000256" key="9">
    <source>
        <dbReference type="ARBA" id="ARBA00023239"/>
    </source>
</evidence>
<dbReference type="eggNOG" id="COG0329">
    <property type="taxonomic scope" value="Bacteria"/>
</dbReference>
<organism evidence="15 16">
    <name type="scientific">Rhodopseudomonas palustris (strain BisB5)</name>
    <dbReference type="NCBI Taxonomy" id="316057"/>
    <lineage>
        <taxon>Bacteria</taxon>
        <taxon>Pseudomonadati</taxon>
        <taxon>Pseudomonadota</taxon>
        <taxon>Alphaproteobacteria</taxon>
        <taxon>Hyphomicrobiales</taxon>
        <taxon>Nitrobacteraceae</taxon>
        <taxon>Rhodopseudomonas</taxon>
    </lineage>
</organism>
<dbReference type="UniPathway" id="UPA00034">
    <property type="reaction ID" value="UER00017"/>
</dbReference>
<comment type="catalytic activity">
    <reaction evidence="11 12">
        <text>L-aspartate 4-semialdehyde + pyruvate = (2S,4S)-4-hydroxy-2,3,4,5-tetrahydrodipicolinate + H2O + H(+)</text>
        <dbReference type="Rhea" id="RHEA:34171"/>
        <dbReference type="ChEBI" id="CHEBI:15361"/>
        <dbReference type="ChEBI" id="CHEBI:15377"/>
        <dbReference type="ChEBI" id="CHEBI:15378"/>
        <dbReference type="ChEBI" id="CHEBI:67139"/>
        <dbReference type="ChEBI" id="CHEBI:537519"/>
        <dbReference type="EC" id="4.3.3.7"/>
    </reaction>
</comment>
<dbReference type="Proteomes" id="UP000001818">
    <property type="component" value="Chromosome"/>
</dbReference>
<comment type="caution">
    <text evidence="12">Was originally thought to be a dihydrodipicolinate synthase (DHDPS), catalyzing the condensation of (S)-aspartate-beta-semialdehyde [(S)-ASA] and pyruvate to dihydrodipicolinate (DHDP). However, it was shown in E.coli that the product of the enzymatic reaction is not dihydrodipicolinate but in fact (4S)-4-hydroxy-2,3,4,5-tetrahydro-(2S)-dipicolinic acid (HTPA), and that the consecutive dehydration reaction leading to DHDP is not spontaneous but catalyzed by DapB.</text>
</comment>
<dbReference type="EC" id="4.3.3.7" evidence="4 12"/>
<dbReference type="SMART" id="SM01130">
    <property type="entry name" value="DHDPS"/>
    <property type="match status" value="1"/>
</dbReference>
<evidence type="ECO:0000256" key="11">
    <source>
        <dbReference type="ARBA" id="ARBA00047836"/>
    </source>
</evidence>
<evidence type="ECO:0000313" key="15">
    <source>
        <dbReference type="EMBL" id="ABE37896.1"/>
    </source>
</evidence>
<dbReference type="InterPro" id="IPR002220">
    <property type="entry name" value="DapA-like"/>
</dbReference>
<comment type="caution">
    <text evidence="12">Lacks conserved residue(s) required for the propagation of feature annotation.</text>
</comment>
<dbReference type="InterPro" id="IPR013785">
    <property type="entry name" value="Aldolase_TIM"/>
</dbReference>
<reference evidence="15 16" key="1">
    <citation type="submission" date="2006-03" db="EMBL/GenBank/DDBJ databases">
        <title>Complete sequence of Rhodopseudomonas palustris BisB5.</title>
        <authorList>
            <consortium name="US DOE Joint Genome Institute"/>
            <person name="Copeland A."/>
            <person name="Lucas S."/>
            <person name="Lapidus A."/>
            <person name="Barry K."/>
            <person name="Detter J.C."/>
            <person name="Glavina del Rio T."/>
            <person name="Hammon N."/>
            <person name="Israni S."/>
            <person name="Dalin E."/>
            <person name="Tice H."/>
            <person name="Pitluck S."/>
            <person name="Chain P."/>
            <person name="Malfatti S."/>
            <person name="Shin M."/>
            <person name="Vergez L."/>
            <person name="Schmutz J."/>
            <person name="Larimer F."/>
            <person name="Land M."/>
            <person name="Hauser L."/>
            <person name="Pelletier D.A."/>
            <person name="Kyrpides N."/>
            <person name="Lykidis A."/>
            <person name="Oda Y."/>
            <person name="Harwood C.S."/>
            <person name="Richardson P."/>
        </authorList>
    </citation>
    <scope>NUCLEOTIDE SEQUENCE [LARGE SCALE GENOMIC DNA]</scope>
    <source>
        <strain evidence="15 16">BisB5</strain>
    </source>
</reference>
<keyword evidence="8 12" id="KW-0457">Lysine biosynthesis</keyword>
<comment type="function">
    <text evidence="1 12">Catalyzes the condensation of (S)-aspartate-beta-semialdehyde [(S)-ASA] and pyruvate to 4-hydroxy-tetrahydrodipicolinate (HTPA).</text>
</comment>
<feature type="site" description="Part of a proton relay during catalysis" evidence="12">
    <location>
        <position position="117"/>
    </location>
</feature>
<feature type="active site" description="Schiff-base intermediate with substrate" evidence="12">
    <location>
        <position position="171"/>
    </location>
</feature>
<dbReference type="HOGENOM" id="CLU_049343_7_0_5"/>
<dbReference type="InterPro" id="IPR005263">
    <property type="entry name" value="DapA"/>
</dbReference>
<dbReference type="Gene3D" id="3.20.20.70">
    <property type="entry name" value="Aldolase class I"/>
    <property type="match status" value="1"/>
</dbReference>
<evidence type="ECO:0000256" key="7">
    <source>
        <dbReference type="ARBA" id="ARBA00022915"/>
    </source>
</evidence>
<dbReference type="GO" id="GO:0008840">
    <property type="term" value="F:4-hydroxy-tetrahydrodipicolinate synthase activity"/>
    <property type="evidence" value="ECO:0007669"/>
    <property type="project" value="UniProtKB-UniRule"/>
</dbReference>
<evidence type="ECO:0000256" key="10">
    <source>
        <dbReference type="ARBA" id="ARBA00023270"/>
    </source>
</evidence>
<evidence type="ECO:0000256" key="12">
    <source>
        <dbReference type="HAMAP-Rule" id="MF_00418"/>
    </source>
</evidence>
<dbReference type="Pfam" id="PF00701">
    <property type="entry name" value="DHDPS"/>
    <property type="match status" value="1"/>
</dbReference>
<dbReference type="NCBIfam" id="TIGR00674">
    <property type="entry name" value="dapA"/>
    <property type="match status" value="1"/>
</dbReference>
<dbReference type="CDD" id="cd00950">
    <property type="entry name" value="DHDPS"/>
    <property type="match status" value="1"/>
</dbReference>
<dbReference type="PRINTS" id="PR00146">
    <property type="entry name" value="DHPICSNTHASE"/>
</dbReference>
<comment type="pathway">
    <text evidence="2 12">Amino-acid biosynthesis; L-lysine biosynthesis via DAP pathway; (S)-tetrahydrodipicolinate from L-aspartate: step 3/4.</text>
</comment>
<protein>
    <recommendedName>
        <fullName evidence="4 12">4-hydroxy-tetrahydrodipicolinate synthase</fullName>
        <shortName evidence="12">HTPA synthase</shortName>
        <ecNumber evidence="4 12">4.3.3.7</ecNumber>
    </recommendedName>
</protein>
<dbReference type="KEGG" id="rpd:RPD_0658"/>
<dbReference type="PANTHER" id="PTHR12128">
    <property type="entry name" value="DIHYDRODIPICOLINATE SYNTHASE"/>
    <property type="match status" value="1"/>
</dbReference>
<keyword evidence="7 12" id="KW-0220">Diaminopimelate biosynthesis</keyword>
<dbReference type="PANTHER" id="PTHR12128:SF66">
    <property type="entry name" value="4-HYDROXY-2-OXOGLUTARATE ALDOLASE, MITOCHONDRIAL"/>
    <property type="match status" value="1"/>
</dbReference>
<evidence type="ECO:0000256" key="5">
    <source>
        <dbReference type="ARBA" id="ARBA00022490"/>
    </source>
</evidence>
<evidence type="ECO:0000256" key="3">
    <source>
        <dbReference type="ARBA" id="ARBA00007592"/>
    </source>
</evidence>
<proteinExistence type="inferred from homology"/>
<dbReference type="SUPFAM" id="SSF51569">
    <property type="entry name" value="Aldolase"/>
    <property type="match status" value="1"/>
</dbReference>
<dbReference type="BioCyc" id="RPAL316057:RPD_RS03370-MONOMER"/>
<evidence type="ECO:0000256" key="1">
    <source>
        <dbReference type="ARBA" id="ARBA00003294"/>
    </source>
</evidence>
<comment type="subcellular location">
    <subcellularLocation>
        <location evidence="12">Cytoplasm</location>
    </subcellularLocation>
</comment>
<dbReference type="EMBL" id="CP000283">
    <property type="protein sequence ID" value="ABE37896.1"/>
    <property type="molecule type" value="Genomic_DNA"/>
</dbReference>
<evidence type="ECO:0000313" key="16">
    <source>
        <dbReference type="Proteomes" id="UP000001818"/>
    </source>
</evidence>
<feature type="binding site" evidence="12 14">
    <location>
        <position position="213"/>
    </location>
    <ligand>
        <name>pyruvate</name>
        <dbReference type="ChEBI" id="CHEBI:15361"/>
    </ligand>
</feature>
<keyword evidence="10 12" id="KW-0704">Schiff base</keyword>
<dbReference type="STRING" id="316057.RPD_0658"/>
<dbReference type="AlphaFoldDB" id="Q13DE3"/>
<dbReference type="PIRSF" id="PIRSF001365">
    <property type="entry name" value="DHDPS"/>
    <property type="match status" value="1"/>
</dbReference>
<comment type="subunit">
    <text evidence="12">Homotetramer; dimer of dimers.</text>
</comment>
<keyword evidence="9 12" id="KW-0456">Lyase</keyword>
<feature type="site" description="Part of a proton relay during catalysis" evidence="12">
    <location>
        <position position="54"/>
    </location>
</feature>
<evidence type="ECO:0000256" key="6">
    <source>
        <dbReference type="ARBA" id="ARBA00022605"/>
    </source>
</evidence>
<dbReference type="GO" id="GO:0009089">
    <property type="term" value="P:lysine biosynthetic process via diaminopimelate"/>
    <property type="evidence" value="ECO:0007669"/>
    <property type="project" value="UniProtKB-UniRule"/>
</dbReference>
<evidence type="ECO:0000256" key="2">
    <source>
        <dbReference type="ARBA" id="ARBA00005120"/>
    </source>
</evidence>
<evidence type="ECO:0000256" key="14">
    <source>
        <dbReference type="PIRSR" id="PIRSR001365-2"/>
    </source>
</evidence>
<keyword evidence="6 12" id="KW-0028">Amino-acid biosynthesis</keyword>
<dbReference type="GO" id="GO:0005737">
    <property type="term" value="C:cytoplasm"/>
    <property type="evidence" value="ECO:0007669"/>
    <property type="project" value="UniProtKB-SubCell"/>
</dbReference>
<dbReference type="HAMAP" id="MF_00418">
    <property type="entry name" value="DapA"/>
    <property type="match status" value="1"/>
</dbReference>
<keyword evidence="5 12" id="KW-0963">Cytoplasm</keyword>